<protein>
    <recommendedName>
        <fullName evidence="3">GIY-YIG domain-containing protein</fullName>
    </recommendedName>
</protein>
<accession>A0ABU1FD90</accession>
<organism evidence="1 2">
    <name type="scientific">Ruixingdingia sedimenti</name>
    <dbReference type="NCBI Taxonomy" id="3073604"/>
    <lineage>
        <taxon>Bacteria</taxon>
        <taxon>Pseudomonadati</taxon>
        <taxon>Pseudomonadota</taxon>
        <taxon>Alphaproteobacteria</taxon>
        <taxon>Rhodobacterales</taxon>
        <taxon>Paracoccaceae</taxon>
        <taxon>Ruixingdingia</taxon>
    </lineage>
</organism>
<evidence type="ECO:0008006" key="3">
    <source>
        <dbReference type="Google" id="ProtNLM"/>
    </source>
</evidence>
<gene>
    <name evidence="1" type="ORF">RGD00_17250</name>
</gene>
<evidence type="ECO:0000313" key="2">
    <source>
        <dbReference type="Proteomes" id="UP001247754"/>
    </source>
</evidence>
<comment type="caution">
    <text evidence="1">The sequence shown here is derived from an EMBL/GenBank/DDBJ whole genome shotgun (WGS) entry which is preliminary data.</text>
</comment>
<reference evidence="1 2" key="1">
    <citation type="submission" date="2023-09" db="EMBL/GenBank/DDBJ databases">
        <title>Xinfangfangia sedmenti sp. nov., isolated the sedment.</title>
        <authorList>
            <person name="Xu L."/>
        </authorList>
    </citation>
    <scope>NUCLEOTIDE SEQUENCE [LARGE SCALE GENOMIC DNA]</scope>
    <source>
        <strain evidence="1 2">LG-4</strain>
    </source>
</reference>
<dbReference type="RefSeq" id="WP_114669034.1">
    <property type="nucleotide sequence ID" value="NZ_JAVKPH010000025.1"/>
</dbReference>
<dbReference type="Proteomes" id="UP001247754">
    <property type="component" value="Unassembled WGS sequence"/>
</dbReference>
<dbReference type="Gene3D" id="3.40.1440.10">
    <property type="entry name" value="GIY-YIG endonuclease"/>
    <property type="match status" value="1"/>
</dbReference>
<sequence length="125" mass="13731">MGTTDWSVVPDTPGVYVIFAEDEVIYVGMAGRDGKGSLRRRLRDHASGQVVNMFAQYLLFDRILDPADLPRSPQEAGRRCRAHIRQFCEVRVLPAADAAAARAVEIKLRGELAPTLNGLKQKGAP</sequence>
<dbReference type="InterPro" id="IPR035901">
    <property type="entry name" value="GIY-YIG_endonuc_sf"/>
</dbReference>
<dbReference type="EMBL" id="JAVKPH010000025">
    <property type="protein sequence ID" value="MDR5654362.1"/>
    <property type="molecule type" value="Genomic_DNA"/>
</dbReference>
<dbReference type="SUPFAM" id="SSF82771">
    <property type="entry name" value="GIY-YIG endonuclease"/>
    <property type="match status" value="1"/>
</dbReference>
<evidence type="ECO:0000313" key="1">
    <source>
        <dbReference type="EMBL" id="MDR5654362.1"/>
    </source>
</evidence>
<proteinExistence type="predicted"/>
<keyword evidence="2" id="KW-1185">Reference proteome</keyword>
<name>A0ABU1FD90_9RHOB</name>